<dbReference type="PANTHER" id="PTHR31245">
    <property type="entry name" value="UBIQUITIN SYSTEM COMPONENT CUE PROTEIN"/>
    <property type="match status" value="1"/>
</dbReference>
<evidence type="ECO:0000259" key="2">
    <source>
        <dbReference type="PROSITE" id="PS51140"/>
    </source>
</evidence>
<evidence type="ECO:0000256" key="1">
    <source>
        <dbReference type="SAM" id="Coils"/>
    </source>
</evidence>
<dbReference type="Pfam" id="PF02845">
    <property type="entry name" value="CUE"/>
    <property type="match status" value="1"/>
</dbReference>
<dbReference type="GO" id="GO:0043130">
    <property type="term" value="F:ubiquitin binding"/>
    <property type="evidence" value="ECO:0007669"/>
    <property type="project" value="InterPro"/>
</dbReference>
<name>A0A5P1F0U9_ASPOF</name>
<dbReference type="InterPro" id="IPR003892">
    <property type="entry name" value="CUE"/>
</dbReference>
<dbReference type="PROSITE" id="PS51140">
    <property type="entry name" value="CUE"/>
    <property type="match status" value="1"/>
</dbReference>
<dbReference type="Gramene" id="ONK70341">
    <property type="protein sequence ID" value="ONK70341"/>
    <property type="gene ID" value="A4U43_C05F32730"/>
</dbReference>
<sequence>MSVLLCGKRSPASFFEDDCHTPSPASKRIRCSSALHFSPHNPLVSSPPVVVSPIDHLRSLFPDMDQELLEKALEVSGNDLDIAIKNLNDLHLVSSREEVDLANNNKASIGTEASVWQSPEGSVNHTGENNIFPNQSAACNLPSSGSEWVELIVREMSTAANIDDARARASRVLEGLEKSIVTRACAEAAQSFQKENVMLKEQVEKLLQENDIWKRGFKTLHGQKEEFERCSQELQQLKQMISQRDEQLTKLQIENYELRLRLMREQQSSPIPGRFHPDIFG</sequence>
<keyword evidence="4" id="KW-1185">Reference proteome</keyword>
<dbReference type="CDD" id="cd14279">
    <property type="entry name" value="CUE"/>
    <property type="match status" value="1"/>
</dbReference>
<dbReference type="EMBL" id="CM007385">
    <property type="protein sequence ID" value="ONK70341.1"/>
    <property type="molecule type" value="Genomic_DNA"/>
</dbReference>
<dbReference type="OrthoDB" id="440455at2759"/>
<dbReference type="SUPFAM" id="SSF46934">
    <property type="entry name" value="UBA-like"/>
    <property type="match status" value="1"/>
</dbReference>
<dbReference type="Proteomes" id="UP000243459">
    <property type="component" value="Chromosome 5"/>
</dbReference>
<accession>A0A5P1F0U9</accession>
<evidence type="ECO:0000313" key="4">
    <source>
        <dbReference type="Proteomes" id="UP000243459"/>
    </source>
</evidence>
<dbReference type="AlphaFoldDB" id="A0A5P1F0U9"/>
<reference evidence="4" key="1">
    <citation type="journal article" date="2017" name="Nat. Commun.">
        <title>The asparagus genome sheds light on the origin and evolution of a young Y chromosome.</title>
        <authorList>
            <person name="Harkess A."/>
            <person name="Zhou J."/>
            <person name="Xu C."/>
            <person name="Bowers J.E."/>
            <person name="Van der Hulst R."/>
            <person name="Ayyampalayam S."/>
            <person name="Mercati F."/>
            <person name="Riccardi P."/>
            <person name="McKain M.R."/>
            <person name="Kakrana A."/>
            <person name="Tang H."/>
            <person name="Ray J."/>
            <person name="Groenendijk J."/>
            <person name="Arikit S."/>
            <person name="Mathioni S.M."/>
            <person name="Nakano M."/>
            <person name="Shan H."/>
            <person name="Telgmann-Rauber A."/>
            <person name="Kanno A."/>
            <person name="Yue Z."/>
            <person name="Chen H."/>
            <person name="Li W."/>
            <person name="Chen Y."/>
            <person name="Xu X."/>
            <person name="Zhang Y."/>
            <person name="Luo S."/>
            <person name="Chen H."/>
            <person name="Gao J."/>
            <person name="Mao Z."/>
            <person name="Pires J.C."/>
            <person name="Luo M."/>
            <person name="Kudrna D."/>
            <person name="Wing R.A."/>
            <person name="Meyers B.C."/>
            <person name="Yi K."/>
            <person name="Kong H."/>
            <person name="Lavrijsen P."/>
            <person name="Sunseri F."/>
            <person name="Falavigna A."/>
            <person name="Ye Y."/>
            <person name="Leebens-Mack J.H."/>
            <person name="Chen G."/>
        </authorList>
    </citation>
    <scope>NUCLEOTIDE SEQUENCE [LARGE SCALE GENOMIC DNA]</scope>
    <source>
        <strain evidence="4">cv. DH0086</strain>
    </source>
</reference>
<gene>
    <name evidence="3" type="ORF">A4U43_C05F32730</name>
</gene>
<dbReference type="PANTHER" id="PTHR31245:SF1">
    <property type="entry name" value="UBIQUITIN SYSTEM COMPONENT CUE PROTEIN"/>
    <property type="match status" value="1"/>
</dbReference>
<proteinExistence type="predicted"/>
<protein>
    <recommendedName>
        <fullName evidence="2">CUE domain-containing protein</fullName>
    </recommendedName>
</protein>
<keyword evidence="1" id="KW-0175">Coiled coil</keyword>
<feature type="coiled-coil region" evidence="1">
    <location>
        <begin position="189"/>
        <end position="254"/>
    </location>
</feature>
<dbReference type="OMA" id="CIQHERQ"/>
<organism evidence="3 4">
    <name type="scientific">Asparagus officinalis</name>
    <name type="common">Garden asparagus</name>
    <dbReference type="NCBI Taxonomy" id="4686"/>
    <lineage>
        <taxon>Eukaryota</taxon>
        <taxon>Viridiplantae</taxon>
        <taxon>Streptophyta</taxon>
        <taxon>Embryophyta</taxon>
        <taxon>Tracheophyta</taxon>
        <taxon>Spermatophyta</taxon>
        <taxon>Magnoliopsida</taxon>
        <taxon>Liliopsida</taxon>
        <taxon>Asparagales</taxon>
        <taxon>Asparagaceae</taxon>
        <taxon>Asparagoideae</taxon>
        <taxon>Asparagus</taxon>
    </lineage>
</organism>
<feature type="domain" description="CUE" evidence="2">
    <location>
        <begin position="49"/>
        <end position="92"/>
    </location>
</feature>
<evidence type="ECO:0000313" key="3">
    <source>
        <dbReference type="EMBL" id="ONK70341.1"/>
    </source>
</evidence>
<dbReference type="InterPro" id="IPR009060">
    <property type="entry name" value="UBA-like_sf"/>
</dbReference>